<proteinExistence type="predicted"/>
<protein>
    <recommendedName>
        <fullName evidence="4">Interleukin-7</fullName>
    </recommendedName>
</protein>
<accession>A0AAD8CQZ1</accession>
<gene>
    <name evidence="2" type="ORF">AOXY_G26271</name>
</gene>
<organism evidence="2 3">
    <name type="scientific">Acipenser oxyrinchus oxyrinchus</name>
    <dbReference type="NCBI Taxonomy" id="40147"/>
    <lineage>
        <taxon>Eukaryota</taxon>
        <taxon>Metazoa</taxon>
        <taxon>Chordata</taxon>
        <taxon>Craniata</taxon>
        <taxon>Vertebrata</taxon>
        <taxon>Euteleostomi</taxon>
        <taxon>Actinopterygii</taxon>
        <taxon>Chondrostei</taxon>
        <taxon>Acipenseriformes</taxon>
        <taxon>Acipenseridae</taxon>
        <taxon>Acipenser</taxon>
    </lineage>
</organism>
<evidence type="ECO:0008006" key="4">
    <source>
        <dbReference type="Google" id="ProtNLM"/>
    </source>
</evidence>
<dbReference type="EMBL" id="JAGXEW010000028">
    <property type="protein sequence ID" value="KAK1156149.1"/>
    <property type="molecule type" value="Genomic_DNA"/>
</dbReference>
<evidence type="ECO:0000313" key="2">
    <source>
        <dbReference type="EMBL" id="KAK1156149.1"/>
    </source>
</evidence>
<evidence type="ECO:0000313" key="3">
    <source>
        <dbReference type="Proteomes" id="UP001230051"/>
    </source>
</evidence>
<feature type="chain" id="PRO_5042149223" description="Interleukin-7" evidence="1">
    <location>
        <begin position="25"/>
        <end position="170"/>
    </location>
</feature>
<name>A0AAD8CQZ1_ACIOX</name>
<evidence type="ECO:0000256" key="1">
    <source>
        <dbReference type="SAM" id="SignalP"/>
    </source>
</evidence>
<keyword evidence="3" id="KW-1185">Reference proteome</keyword>
<keyword evidence="1" id="KW-0732">Signal</keyword>
<reference evidence="2" key="1">
    <citation type="submission" date="2022-02" db="EMBL/GenBank/DDBJ databases">
        <title>Atlantic sturgeon de novo genome assembly.</title>
        <authorList>
            <person name="Stock M."/>
            <person name="Klopp C."/>
            <person name="Guiguen Y."/>
            <person name="Cabau C."/>
            <person name="Parinello H."/>
            <person name="Santidrian Yebra-Pimentel E."/>
            <person name="Kuhl H."/>
            <person name="Dirks R.P."/>
            <person name="Guessner J."/>
            <person name="Wuertz S."/>
            <person name="Du K."/>
            <person name="Schartl M."/>
        </authorList>
    </citation>
    <scope>NUCLEOTIDE SEQUENCE</scope>
    <source>
        <strain evidence="2">STURGEONOMICS-FGT-2020</strain>
        <tissue evidence="2">Whole blood</tissue>
    </source>
</reference>
<sequence>MFVPRPAICIFLLVTALYPQSSDSKSKCNISEILKDYKVVIFQDIKSLNLTGLEYSNKNRNLGNSCQSDKEYKILQSIYKMTLLLKCQVRVNKMNGIKEAVHKTTMQIESAINQHCKKMNKKKSQQKDSRCTRRNLKSQRNIRRFKKDLSKTIETLVLCWAKLDTMHPQH</sequence>
<comment type="caution">
    <text evidence="2">The sequence shown here is derived from an EMBL/GenBank/DDBJ whole genome shotgun (WGS) entry which is preliminary data.</text>
</comment>
<feature type="signal peptide" evidence="1">
    <location>
        <begin position="1"/>
        <end position="24"/>
    </location>
</feature>
<dbReference type="AlphaFoldDB" id="A0AAD8CQZ1"/>
<dbReference type="Proteomes" id="UP001230051">
    <property type="component" value="Unassembled WGS sequence"/>
</dbReference>